<name>A0A9P7FQQ6_9AGAR</name>
<dbReference type="InterPro" id="IPR015655">
    <property type="entry name" value="PP2C"/>
</dbReference>
<dbReference type="PANTHER" id="PTHR47992">
    <property type="entry name" value="PROTEIN PHOSPHATASE"/>
    <property type="match status" value="1"/>
</dbReference>
<proteinExistence type="predicted"/>
<protein>
    <recommendedName>
        <fullName evidence="1">PPM-type phosphatase domain-containing protein</fullName>
    </recommendedName>
</protein>
<dbReference type="OrthoDB" id="420076at2759"/>
<organism evidence="2 3">
    <name type="scientific">Sphagnurus paluster</name>
    <dbReference type="NCBI Taxonomy" id="117069"/>
    <lineage>
        <taxon>Eukaryota</taxon>
        <taxon>Fungi</taxon>
        <taxon>Dikarya</taxon>
        <taxon>Basidiomycota</taxon>
        <taxon>Agaricomycotina</taxon>
        <taxon>Agaricomycetes</taxon>
        <taxon>Agaricomycetidae</taxon>
        <taxon>Agaricales</taxon>
        <taxon>Tricholomatineae</taxon>
        <taxon>Lyophyllaceae</taxon>
        <taxon>Sphagnurus</taxon>
    </lineage>
</organism>
<dbReference type="Pfam" id="PF00481">
    <property type="entry name" value="PP2C"/>
    <property type="match status" value="1"/>
</dbReference>
<comment type="caution">
    <text evidence="2">The sequence shown here is derived from an EMBL/GenBank/DDBJ whole genome shotgun (WGS) entry which is preliminary data.</text>
</comment>
<evidence type="ECO:0000313" key="2">
    <source>
        <dbReference type="EMBL" id="KAG5635540.1"/>
    </source>
</evidence>
<gene>
    <name evidence="2" type="ORF">H0H81_010938</name>
</gene>
<dbReference type="AlphaFoldDB" id="A0A9P7FQQ6"/>
<dbReference type="InterPro" id="IPR001932">
    <property type="entry name" value="PPM-type_phosphatase-like_dom"/>
</dbReference>
<dbReference type="InterPro" id="IPR036457">
    <property type="entry name" value="PPM-type-like_dom_sf"/>
</dbReference>
<evidence type="ECO:0000259" key="1">
    <source>
        <dbReference type="PROSITE" id="PS51746"/>
    </source>
</evidence>
<evidence type="ECO:0000313" key="3">
    <source>
        <dbReference type="Proteomes" id="UP000717328"/>
    </source>
</evidence>
<reference evidence="2" key="1">
    <citation type="submission" date="2021-02" db="EMBL/GenBank/DDBJ databases">
        <authorList>
            <person name="Nieuwenhuis M."/>
            <person name="Van De Peppel L.J.J."/>
        </authorList>
    </citation>
    <scope>NUCLEOTIDE SEQUENCE</scope>
    <source>
        <strain evidence="2">D49</strain>
    </source>
</reference>
<dbReference type="EMBL" id="JABCKI010006069">
    <property type="protein sequence ID" value="KAG5635540.1"/>
    <property type="molecule type" value="Genomic_DNA"/>
</dbReference>
<dbReference type="SUPFAM" id="SSF81606">
    <property type="entry name" value="PP2C-like"/>
    <property type="match status" value="1"/>
</dbReference>
<accession>A0A9P7FQQ6</accession>
<keyword evidence="3" id="KW-1185">Reference proteome</keyword>
<dbReference type="SMART" id="SM00332">
    <property type="entry name" value="PP2Cc"/>
    <property type="match status" value="1"/>
</dbReference>
<dbReference type="GO" id="GO:0004722">
    <property type="term" value="F:protein serine/threonine phosphatase activity"/>
    <property type="evidence" value="ECO:0007669"/>
    <property type="project" value="InterPro"/>
</dbReference>
<reference evidence="2" key="2">
    <citation type="submission" date="2021-10" db="EMBL/GenBank/DDBJ databases">
        <title>Phylogenomics reveals ancestral predisposition of the termite-cultivated fungus Termitomyces towards a domesticated lifestyle.</title>
        <authorList>
            <person name="Auxier B."/>
            <person name="Grum-Grzhimaylo A."/>
            <person name="Cardenas M.E."/>
            <person name="Lodge J.D."/>
            <person name="Laessoe T."/>
            <person name="Pedersen O."/>
            <person name="Smith M.E."/>
            <person name="Kuyper T.W."/>
            <person name="Franco-Molano E.A."/>
            <person name="Baroni T.J."/>
            <person name="Aanen D.K."/>
        </authorList>
    </citation>
    <scope>NUCLEOTIDE SEQUENCE</scope>
    <source>
        <strain evidence="2">D49</strain>
    </source>
</reference>
<feature type="domain" description="PPM-type phosphatase" evidence="1">
    <location>
        <begin position="23"/>
        <end position="301"/>
    </location>
</feature>
<dbReference type="PROSITE" id="PS51746">
    <property type="entry name" value="PPM_2"/>
    <property type="match status" value="1"/>
</dbReference>
<sequence>MTPLDNARTALSKFWDSKIFPGGIHAVSFQPTPNRTNEDRYIVQEWNVISGSDPWIFLAVLDGHGGCETVDYVQNNLPTYLQSALHAKLTCSEKWSPDEISNILRVRLERFDRGIGNAVKTLIPKPEELEESAIQTLVEMDETGSQILRRANAGTTLAAVLIDGNKNHLWAIGLGDSSIDGKQTGERLLALHNTFTPSEYARVKLSHPSWEPNVIKDGRVLGVLGVTREDPATVLGSLLSEPIDHAFLASVFDHQVEPTSSVGSDGNRATEILVNILGGQDAERLMEVIDPRVHMEDEIRI</sequence>
<dbReference type="Proteomes" id="UP000717328">
    <property type="component" value="Unassembled WGS sequence"/>
</dbReference>
<dbReference type="Gene3D" id="3.60.40.10">
    <property type="entry name" value="PPM-type phosphatase domain"/>
    <property type="match status" value="1"/>
</dbReference>